<keyword evidence="17" id="KW-1185">Reference proteome</keyword>
<evidence type="ECO:0000256" key="2">
    <source>
        <dbReference type="ARBA" id="ARBA00004651"/>
    </source>
</evidence>
<dbReference type="InterPro" id="IPR033463">
    <property type="entry name" value="sCache_3"/>
</dbReference>
<dbReference type="Gene3D" id="3.30.565.10">
    <property type="entry name" value="Histidine kinase-like ATPase, C-terminal domain"/>
    <property type="match status" value="1"/>
</dbReference>
<dbReference type="PRINTS" id="PR00344">
    <property type="entry name" value="BCTRLSENSOR"/>
</dbReference>
<dbReference type="eggNOG" id="COG3290">
    <property type="taxonomic scope" value="Bacteria"/>
</dbReference>
<evidence type="ECO:0000256" key="8">
    <source>
        <dbReference type="ARBA" id="ARBA00022741"/>
    </source>
</evidence>
<dbReference type="SMART" id="SM00387">
    <property type="entry name" value="HATPase_c"/>
    <property type="match status" value="1"/>
</dbReference>
<evidence type="ECO:0000256" key="5">
    <source>
        <dbReference type="ARBA" id="ARBA00022553"/>
    </source>
</evidence>
<keyword evidence="12" id="KW-0902">Two-component regulatory system</keyword>
<evidence type="ECO:0000256" key="1">
    <source>
        <dbReference type="ARBA" id="ARBA00000085"/>
    </source>
</evidence>
<keyword evidence="5" id="KW-0597">Phosphoprotein</keyword>
<organism evidence="16 17">
    <name type="scientific">Clostridium celatum DSM 1785</name>
    <dbReference type="NCBI Taxonomy" id="545697"/>
    <lineage>
        <taxon>Bacteria</taxon>
        <taxon>Bacillati</taxon>
        <taxon>Bacillota</taxon>
        <taxon>Clostridia</taxon>
        <taxon>Eubacteriales</taxon>
        <taxon>Clostridiaceae</taxon>
        <taxon>Clostridium</taxon>
    </lineage>
</organism>
<protein>
    <recommendedName>
        <fullName evidence="3">histidine kinase</fullName>
        <ecNumber evidence="3">2.7.13.3</ecNumber>
    </recommendedName>
</protein>
<dbReference type="EMBL" id="AMEZ01000121">
    <property type="protein sequence ID" value="EKY22605.1"/>
    <property type="molecule type" value="Genomic_DNA"/>
</dbReference>
<keyword evidence="13 14" id="KW-0472">Membrane</keyword>
<dbReference type="GO" id="GO:0005886">
    <property type="term" value="C:plasma membrane"/>
    <property type="evidence" value="ECO:0007669"/>
    <property type="project" value="UniProtKB-SubCell"/>
</dbReference>
<evidence type="ECO:0000256" key="11">
    <source>
        <dbReference type="ARBA" id="ARBA00022989"/>
    </source>
</evidence>
<evidence type="ECO:0000256" key="13">
    <source>
        <dbReference type="ARBA" id="ARBA00023136"/>
    </source>
</evidence>
<evidence type="ECO:0000313" key="16">
    <source>
        <dbReference type="EMBL" id="EKY22605.1"/>
    </source>
</evidence>
<dbReference type="PATRIC" id="fig|545697.3.peg.3129"/>
<evidence type="ECO:0000256" key="14">
    <source>
        <dbReference type="SAM" id="Phobius"/>
    </source>
</evidence>
<name>L1Q4F5_9CLOT</name>
<dbReference type="AlphaFoldDB" id="L1Q4F5"/>
<dbReference type="Proteomes" id="UP000010420">
    <property type="component" value="Unassembled WGS sequence"/>
</dbReference>
<dbReference type="InterPro" id="IPR004358">
    <property type="entry name" value="Sig_transdc_His_kin-like_C"/>
</dbReference>
<evidence type="ECO:0000256" key="7">
    <source>
        <dbReference type="ARBA" id="ARBA00022692"/>
    </source>
</evidence>
<evidence type="ECO:0000256" key="6">
    <source>
        <dbReference type="ARBA" id="ARBA00022679"/>
    </source>
</evidence>
<evidence type="ECO:0000256" key="9">
    <source>
        <dbReference type="ARBA" id="ARBA00022777"/>
    </source>
</evidence>
<dbReference type="SUPFAM" id="SSF55890">
    <property type="entry name" value="Sporulation response regulatory protein Spo0B"/>
    <property type="match status" value="1"/>
</dbReference>
<dbReference type="Pfam" id="PF02518">
    <property type="entry name" value="HATPase_c"/>
    <property type="match status" value="1"/>
</dbReference>
<dbReference type="SUPFAM" id="SSF55874">
    <property type="entry name" value="ATPase domain of HSP90 chaperone/DNA topoisomerase II/histidine kinase"/>
    <property type="match status" value="1"/>
</dbReference>
<dbReference type="Pfam" id="PF14689">
    <property type="entry name" value="SPOB_a"/>
    <property type="match status" value="1"/>
</dbReference>
<keyword evidence="11 14" id="KW-1133">Transmembrane helix</keyword>
<dbReference type="SUPFAM" id="SSF103190">
    <property type="entry name" value="Sensory domain-like"/>
    <property type="match status" value="1"/>
</dbReference>
<keyword evidence="4" id="KW-1003">Cell membrane</keyword>
<dbReference type="PANTHER" id="PTHR43547:SF10">
    <property type="entry name" value="SENSOR HISTIDINE KINASE DCUS"/>
    <property type="match status" value="1"/>
</dbReference>
<keyword evidence="7 14" id="KW-0812">Transmembrane</keyword>
<dbReference type="EC" id="2.7.13.3" evidence="3"/>
<dbReference type="InterPro" id="IPR016120">
    <property type="entry name" value="Sig_transdc_His_kin_SpoOB"/>
</dbReference>
<gene>
    <name evidence="16" type="ORF">HMPREF0216_03196</name>
</gene>
<dbReference type="InterPro" id="IPR036890">
    <property type="entry name" value="HATPase_C_sf"/>
</dbReference>
<feature type="domain" description="Histidine kinase" evidence="15">
    <location>
        <begin position="413"/>
        <end position="521"/>
    </location>
</feature>
<comment type="caution">
    <text evidence="16">The sequence shown here is derived from an EMBL/GenBank/DDBJ whole genome shotgun (WGS) entry which is preliminary data.</text>
</comment>
<dbReference type="HOGENOM" id="CLU_020211_11_2_9"/>
<evidence type="ECO:0000256" key="3">
    <source>
        <dbReference type="ARBA" id="ARBA00012438"/>
    </source>
</evidence>
<dbReference type="PANTHER" id="PTHR43547">
    <property type="entry name" value="TWO-COMPONENT HISTIDINE KINASE"/>
    <property type="match status" value="1"/>
</dbReference>
<evidence type="ECO:0000256" key="12">
    <source>
        <dbReference type="ARBA" id="ARBA00023012"/>
    </source>
</evidence>
<dbReference type="PROSITE" id="PS50109">
    <property type="entry name" value="HIS_KIN"/>
    <property type="match status" value="1"/>
</dbReference>
<keyword evidence="6" id="KW-0808">Transferase</keyword>
<dbReference type="InterPro" id="IPR003594">
    <property type="entry name" value="HATPase_dom"/>
</dbReference>
<feature type="transmembrane region" description="Helical" evidence="14">
    <location>
        <begin position="14"/>
        <end position="34"/>
    </location>
</feature>
<comment type="catalytic activity">
    <reaction evidence="1">
        <text>ATP + protein L-histidine = ADP + protein N-phospho-L-histidine.</text>
        <dbReference type="EC" id="2.7.13.3"/>
    </reaction>
</comment>
<keyword evidence="10" id="KW-0067">ATP-binding</keyword>
<keyword evidence="9 16" id="KW-0418">Kinase</keyword>
<sequence length="523" mass="60606">MVRLMKIKLKFKNVIMLTAIIITFIPLMLSYYIFVSSKLLDINANIRNDLQEMGYCISKSELVAEKLYNRKNDMAIQEYTKGFIENFNNVDIIVIADMTGEKYSHLDENQIGQIYVGEDKKEVLRNGSSYYSLMKGSMGTTLRWFQPIFYNEKQVGFVMVGKYNEDIVVINSRTKLNYFMLFIASLAISIIASRVFANKVKKSILNMEPVEIATLYREKNIILDSVKDGIISLNKYNKVIEINKICYEMFEDFKVEDITEKLNFYIDNRQDVEMKEFIIQGKRIFVTIKHIILENNCPRVIITLTERGPINKIAKEITGVDEVIKNLRANVHEFKNSLYVILGLIEIKAYEDAKKYILKVQKMQENSSNKFAKIEDNYVRGLLISRDLVAKERKVEFFLTEESFLYKNHGVIDSNDIVTILGNLIENAFEACALLDKIHKKVEVTLYENESIVEIQVRDNGIPINEYIKKRIFEQGVSSKGEGRGTGLYLVKNRVELYDGEINIEDFDDEKIFVVTILKGEKQ</sequence>
<dbReference type="InterPro" id="IPR039506">
    <property type="entry name" value="SPOB_a"/>
</dbReference>
<dbReference type="Gene3D" id="3.30.450.20">
    <property type="entry name" value="PAS domain"/>
    <property type="match status" value="1"/>
</dbReference>
<dbReference type="STRING" id="545697.HMPREF0216_03196"/>
<evidence type="ECO:0000256" key="10">
    <source>
        <dbReference type="ARBA" id="ARBA00022840"/>
    </source>
</evidence>
<evidence type="ECO:0000259" key="15">
    <source>
        <dbReference type="PROSITE" id="PS50109"/>
    </source>
</evidence>
<proteinExistence type="predicted"/>
<dbReference type="Pfam" id="PF17203">
    <property type="entry name" value="sCache_3_2"/>
    <property type="match status" value="1"/>
</dbReference>
<comment type="subcellular location">
    <subcellularLocation>
        <location evidence="2">Cell membrane</location>
        <topology evidence="2">Multi-pass membrane protein</topology>
    </subcellularLocation>
</comment>
<reference evidence="16 17" key="1">
    <citation type="submission" date="2012-05" db="EMBL/GenBank/DDBJ databases">
        <authorList>
            <person name="Weinstock G."/>
            <person name="Sodergren E."/>
            <person name="Lobos E.A."/>
            <person name="Fulton L."/>
            <person name="Fulton R."/>
            <person name="Courtney L."/>
            <person name="Fronick C."/>
            <person name="O'Laughlin M."/>
            <person name="Godfrey J."/>
            <person name="Wilson R.M."/>
            <person name="Miner T."/>
            <person name="Farmer C."/>
            <person name="Delehaunty K."/>
            <person name="Cordes M."/>
            <person name="Minx P."/>
            <person name="Tomlinson C."/>
            <person name="Chen J."/>
            <person name="Wollam A."/>
            <person name="Pepin K.H."/>
            <person name="Bhonagiri V."/>
            <person name="Zhang X."/>
            <person name="Suruliraj S."/>
            <person name="Warren W."/>
            <person name="Mitreva M."/>
            <person name="Mardis E.R."/>
            <person name="Wilson R.K."/>
        </authorList>
    </citation>
    <scope>NUCLEOTIDE SEQUENCE [LARGE SCALE GENOMIC DNA]</scope>
    <source>
        <strain evidence="16 17">DSM 1785</strain>
    </source>
</reference>
<dbReference type="InterPro" id="IPR005467">
    <property type="entry name" value="His_kinase_dom"/>
</dbReference>
<evidence type="ECO:0000313" key="17">
    <source>
        <dbReference type="Proteomes" id="UP000010420"/>
    </source>
</evidence>
<dbReference type="Gene3D" id="1.10.287.130">
    <property type="match status" value="1"/>
</dbReference>
<dbReference type="GO" id="GO:0005524">
    <property type="term" value="F:ATP binding"/>
    <property type="evidence" value="ECO:0007669"/>
    <property type="project" value="UniProtKB-KW"/>
</dbReference>
<dbReference type="GO" id="GO:0000155">
    <property type="term" value="F:phosphorelay sensor kinase activity"/>
    <property type="evidence" value="ECO:0007669"/>
    <property type="project" value="InterPro"/>
</dbReference>
<accession>L1Q4F5</accession>
<dbReference type="InterPro" id="IPR029151">
    <property type="entry name" value="Sensor-like_sf"/>
</dbReference>
<evidence type="ECO:0000256" key="4">
    <source>
        <dbReference type="ARBA" id="ARBA00022475"/>
    </source>
</evidence>
<keyword evidence="8" id="KW-0547">Nucleotide-binding</keyword>